<keyword evidence="3" id="KW-1185">Reference proteome</keyword>
<gene>
    <name evidence="1" type="ORF">DFQ08_103308</name>
    <name evidence="2" type="ORF">DFQ08_103309</name>
</gene>
<dbReference type="EMBL" id="QPJO01000003">
    <property type="protein sequence ID" value="RCW91479.1"/>
    <property type="molecule type" value="Genomic_DNA"/>
</dbReference>
<reference evidence="2 3" key="1">
    <citation type="submission" date="2018-07" db="EMBL/GenBank/DDBJ databases">
        <title>Genomic Encyclopedia of Type Strains, Phase III (KMG-III): the genomes of soil and plant-associated and newly described type strains.</title>
        <authorList>
            <person name="Whitman W."/>
        </authorList>
    </citation>
    <scope>NUCLEOTIDE SEQUENCE [LARGE SCALE GENOMIC DNA]</scope>
    <source>
        <strain evidence="2 3">CECT 7958</strain>
    </source>
</reference>
<organism evidence="2 3">
    <name type="scientific">Winogradskyella arenosi</name>
    <dbReference type="NCBI Taxonomy" id="533325"/>
    <lineage>
        <taxon>Bacteria</taxon>
        <taxon>Pseudomonadati</taxon>
        <taxon>Bacteroidota</taxon>
        <taxon>Flavobacteriia</taxon>
        <taxon>Flavobacteriales</taxon>
        <taxon>Flavobacteriaceae</taxon>
        <taxon>Winogradskyella</taxon>
    </lineage>
</organism>
<dbReference type="EMBL" id="QPJO01000003">
    <property type="protein sequence ID" value="RCW91478.1"/>
    <property type="molecule type" value="Genomic_DNA"/>
</dbReference>
<evidence type="ECO:0000313" key="3">
    <source>
        <dbReference type="Proteomes" id="UP000253436"/>
    </source>
</evidence>
<evidence type="ECO:0000313" key="1">
    <source>
        <dbReference type="EMBL" id="RCW91478.1"/>
    </source>
</evidence>
<proteinExistence type="predicted"/>
<protein>
    <submittedName>
        <fullName evidence="2">Uncharacterized protein</fullName>
    </submittedName>
</protein>
<accession>A0A368ZE05</accession>
<name>A0A368ZE05_9FLAO</name>
<sequence>MLYRELLKDQYLKHQPFQLQTKTHQSSVRVKLKLKQRGNLNVVSRTFTSPGLRTPTISTSV</sequence>
<dbReference type="AlphaFoldDB" id="A0A368ZE05"/>
<dbReference type="Proteomes" id="UP000253436">
    <property type="component" value="Unassembled WGS sequence"/>
</dbReference>
<evidence type="ECO:0000313" key="2">
    <source>
        <dbReference type="EMBL" id="RCW91479.1"/>
    </source>
</evidence>
<comment type="caution">
    <text evidence="2">The sequence shown here is derived from an EMBL/GenBank/DDBJ whole genome shotgun (WGS) entry which is preliminary data.</text>
</comment>